<evidence type="ECO:0008006" key="3">
    <source>
        <dbReference type="Google" id="ProtNLM"/>
    </source>
</evidence>
<dbReference type="PANTHER" id="PTHR31286:SF99">
    <property type="entry name" value="DUF4283 DOMAIN-CONTAINING PROTEIN"/>
    <property type="match status" value="1"/>
</dbReference>
<protein>
    <recommendedName>
        <fullName evidence="3">CCHC-type domain-containing protein</fullName>
    </recommendedName>
</protein>
<dbReference type="AlphaFoldDB" id="A0A7J9MM37"/>
<dbReference type="EMBL" id="JABFAF010000011">
    <property type="protein sequence ID" value="MBA0871796.1"/>
    <property type="molecule type" value="Genomic_DNA"/>
</dbReference>
<accession>A0A7J9MM37</accession>
<gene>
    <name evidence="1" type="ORF">Goshw_030184</name>
</gene>
<dbReference type="PANTHER" id="PTHR31286">
    <property type="entry name" value="GLYCINE-RICH CELL WALL STRUCTURAL PROTEIN 1.8-LIKE"/>
    <property type="match status" value="1"/>
</dbReference>
<evidence type="ECO:0000313" key="1">
    <source>
        <dbReference type="EMBL" id="MBA0871796.1"/>
    </source>
</evidence>
<evidence type="ECO:0000313" key="2">
    <source>
        <dbReference type="Proteomes" id="UP000593576"/>
    </source>
</evidence>
<comment type="caution">
    <text evidence="1">The sequence shown here is derived from an EMBL/GenBank/DDBJ whole genome shotgun (WGS) entry which is preliminary data.</text>
</comment>
<organism evidence="1 2">
    <name type="scientific">Gossypium schwendimanii</name>
    <name type="common">Cotton</name>
    <dbReference type="NCBI Taxonomy" id="34291"/>
    <lineage>
        <taxon>Eukaryota</taxon>
        <taxon>Viridiplantae</taxon>
        <taxon>Streptophyta</taxon>
        <taxon>Embryophyta</taxon>
        <taxon>Tracheophyta</taxon>
        <taxon>Spermatophyta</taxon>
        <taxon>Magnoliopsida</taxon>
        <taxon>eudicotyledons</taxon>
        <taxon>Gunneridae</taxon>
        <taxon>Pentapetalae</taxon>
        <taxon>rosids</taxon>
        <taxon>malvids</taxon>
        <taxon>Malvales</taxon>
        <taxon>Malvaceae</taxon>
        <taxon>Malvoideae</taxon>
        <taxon>Gossypium</taxon>
    </lineage>
</organism>
<sequence length="93" mass="10953">MDLENNFFLIRYQDENDYNKALVRGAWLDVYTDCARRRRFARLAMCVNLRKPLISKVRINGRLLRVEYKALPNICFKCGYCGHGTDLCSRAKM</sequence>
<dbReference type="Proteomes" id="UP000593576">
    <property type="component" value="Unassembled WGS sequence"/>
</dbReference>
<keyword evidence="2" id="KW-1185">Reference proteome</keyword>
<name>A0A7J9MM37_GOSSC</name>
<dbReference type="OrthoDB" id="1002344at2759"/>
<reference evidence="1 2" key="1">
    <citation type="journal article" date="2019" name="Genome Biol. Evol.">
        <title>Insights into the evolution of the New World diploid cottons (Gossypium, subgenus Houzingenia) based on genome sequencing.</title>
        <authorList>
            <person name="Grover C.E."/>
            <person name="Arick M.A. 2nd"/>
            <person name="Thrash A."/>
            <person name="Conover J.L."/>
            <person name="Sanders W.S."/>
            <person name="Peterson D.G."/>
            <person name="Frelichowski J.E."/>
            <person name="Scheffler J.A."/>
            <person name="Scheffler B.E."/>
            <person name="Wendel J.F."/>
        </authorList>
    </citation>
    <scope>NUCLEOTIDE SEQUENCE [LARGE SCALE GENOMIC DNA]</scope>
    <source>
        <strain evidence="1">1</strain>
        <tissue evidence="1">Leaf</tissue>
    </source>
</reference>
<feature type="non-terminal residue" evidence="1">
    <location>
        <position position="93"/>
    </location>
</feature>
<dbReference type="InterPro" id="IPR040256">
    <property type="entry name" value="At4g02000-like"/>
</dbReference>
<proteinExistence type="predicted"/>